<sequence>MIVARMMIDIGASSKVLFEKTLERMGLSLKDLEPCDQLLYGFSGDGISPYGKIKLPFTVGTAPRKNTNMSTFIVVDTKSPYNIMIGRPGLYDFQGILSIYHLSVTFSVATDNGRLLGNQ</sequence>
<dbReference type="InterPro" id="IPR021109">
    <property type="entry name" value="Peptidase_aspartic_dom_sf"/>
</dbReference>
<accession>A0A803P937</accession>
<keyword evidence="2" id="KW-1185">Reference proteome</keyword>
<dbReference type="Proteomes" id="UP000596661">
    <property type="component" value="Chromosome 3"/>
</dbReference>
<evidence type="ECO:0000313" key="2">
    <source>
        <dbReference type="Proteomes" id="UP000596661"/>
    </source>
</evidence>
<dbReference type="CDD" id="cd00303">
    <property type="entry name" value="retropepsin_like"/>
    <property type="match status" value="1"/>
</dbReference>
<dbReference type="PANTHER" id="PTHR33240:SF15">
    <property type="entry name" value="GAG-PRO-LIKE PROTEIN"/>
    <property type="match status" value="1"/>
</dbReference>
<dbReference type="Gene3D" id="2.40.70.10">
    <property type="entry name" value="Acid Proteases"/>
    <property type="match status" value="1"/>
</dbReference>
<dbReference type="EMBL" id="UZAU01000253">
    <property type="status" value="NOT_ANNOTATED_CDS"/>
    <property type="molecule type" value="Genomic_DNA"/>
</dbReference>
<evidence type="ECO:0000313" key="1">
    <source>
        <dbReference type="EnsemblPlants" id="cds.evm.model.03.449"/>
    </source>
</evidence>
<dbReference type="PANTHER" id="PTHR33240">
    <property type="entry name" value="OS08G0508500 PROTEIN"/>
    <property type="match status" value="1"/>
</dbReference>
<reference evidence="1" key="2">
    <citation type="submission" date="2021-03" db="UniProtKB">
        <authorList>
            <consortium name="EnsemblPlants"/>
        </authorList>
    </citation>
    <scope>IDENTIFICATION</scope>
</reference>
<organism evidence="1 2">
    <name type="scientific">Cannabis sativa</name>
    <name type="common">Hemp</name>
    <name type="synonym">Marijuana</name>
    <dbReference type="NCBI Taxonomy" id="3483"/>
    <lineage>
        <taxon>Eukaryota</taxon>
        <taxon>Viridiplantae</taxon>
        <taxon>Streptophyta</taxon>
        <taxon>Embryophyta</taxon>
        <taxon>Tracheophyta</taxon>
        <taxon>Spermatophyta</taxon>
        <taxon>Magnoliopsida</taxon>
        <taxon>eudicotyledons</taxon>
        <taxon>Gunneridae</taxon>
        <taxon>Pentapetalae</taxon>
        <taxon>rosids</taxon>
        <taxon>fabids</taxon>
        <taxon>Rosales</taxon>
        <taxon>Cannabaceae</taxon>
        <taxon>Cannabis</taxon>
    </lineage>
</organism>
<protein>
    <recommendedName>
        <fullName evidence="3">Peptidase A2 domain-containing protein</fullName>
    </recommendedName>
</protein>
<evidence type="ECO:0008006" key="3">
    <source>
        <dbReference type="Google" id="ProtNLM"/>
    </source>
</evidence>
<dbReference type="OMA" id="YNIMIGR"/>
<reference evidence="1" key="1">
    <citation type="submission" date="2018-11" db="EMBL/GenBank/DDBJ databases">
        <authorList>
            <person name="Grassa J C."/>
        </authorList>
    </citation>
    <scope>NUCLEOTIDE SEQUENCE [LARGE SCALE GENOMIC DNA]</scope>
</reference>
<dbReference type="EnsemblPlants" id="evm.model.03.449">
    <property type="protein sequence ID" value="cds.evm.model.03.449"/>
    <property type="gene ID" value="evm.TU.03.449"/>
</dbReference>
<proteinExistence type="predicted"/>
<dbReference type="AlphaFoldDB" id="A0A803P937"/>
<name>A0A803P937_CANSA</name>
<dbReference type="Gramene" id="evm.model.03.449">
    <property type="protein sequence ID" value="cds.evm.model.03.449"/>
    <property type="gene ID" value="evm.TU.03.449"/>
</dbReference>